<sequence>MQKRFSSLVKIERFSYSRSCYEQKLLTLALTSAFSANVFAGGILLHEVATFDSVSSAGVSNPTNRTDASAAITSPAGLTAIGDYSFSVGLQYLDAYSEQNGVNAPGNRVSTSGENQSPVPSLAYAYRLNRDWVIAASLHGDGGLGMDYENGRSGIGIIDEESQEALNVHFATAYQASPNLSVGGALVVQHLMTSVDLSVANMVSGSGDEGNTAVSFILSGMYDLTERTYIGINYKHKVDHSDKTVDVNLSNGSNASVDVGVNWPSRLDLGISHKLTEKVTLKAMTGVEFWSDFSDALDANDIYTLGGAAQYQHNGWTYQAGLRYDSAMFDTDKMVPELAIAENWSFGLGAEKARSNGHRIGLAYEYRNLGTHDVTYSIGDVPYFDGRMDEQRIHVLSLSYAY</sequence>
<name>A0A0B8PLT4_9VIBR</name>
<keyword evidence="6" id="KW-0472">Membrane</keyword>
<evidence type="ECO:0000313" key="8">
    <source>
        <dbReference type="EMBL" id="GAM64078.1"/>
    </source>
</evidence>
<dbReference type="PANTHER" id="PTHR35093">
    <property type="entry name" value="OUTER MEMBRANE PROTEIN NMB0088-RELATED"/>
    <property type="match status" value="1"/>
</dbReference>
<dbReference type="PANTHER" id="PTHR35093:SF8">
    <property type="entry name" value="OUTER MEMBRANE PROTEIN NMB0088-RELATED"/>
    <property type="match status" value="1"/>
</dbReference>
<reference evidence="8 9" key="1">
    <citation type="submission" date="2015-01" db="EMBL/GenBank/DDBJ databases">
        <title>Vibrio sp. C5 JCM 19232 whole genome shotgun sequence.</title>
        <authorList>
            <person name="Sawabe T."/>
            <person name="Meirelles P."/>
            <person name="Feng G."/>
            <person name="Sayaka M."/>
            <person name="Hattori M."/>
            <person name="Ohkuma M."/>
        </authorList>
    </citation>
    <scope>NUCLEOTIDE SEQUENCE [LARGE SCALE GENOMIC DNA]</scope>
    <source>
        <strain evidence="8 9">JCM19232</strain>
    </source>
</reference>
<gene>
    <name evidence="8" type="ORF">JCM19232_3354</name>
</gene>
<organism evidence="8 9">
    <name type="scientific">Vibrio ishigakensis</name>
    <dbReference type="NCBI Taxonomy" id="1481914"/>
    <lineage>
        <taxon>Bacteria</taxon>
        <taxon>Pseudomonadati</taxon>
        <taxon>Pseudomonadota</taxon>
        <taxon>Gammaproteobacteria</taxon>
        <taxon>Vibrionales</taxon>
        <taxon>Vibrionaceae</taxon>
        <taxon>Vibrio</taxon>
    </lineage>
</organism>
<comment type="caution">
    <text evidence="8">The sequence shown here is derived from an EMBL/GenBank/DDBJ whole genome shotgun (WGS) entry which is preliminary data.</text>
</comment>
<evidence type="ECO:0000256" key="1">
    <source>
        <dbReference type="ARBA" id="ARBA00004571"/>
    </source>
</evidence>
<evidence type="ECO:0000313" key="9">
    <source>
        <dbReference type="Proteomes" id="UP000031670"/>
    </source>
</evidence>
<proteinExistence type="inferred from homology"/>
<accession>A0A0B8PLT4</accession>
<dbReference type="AlphaFoldDB" id="A0A0B8PLT4"/>
<comment type="similarity">
    <text evidence="2">Belongs to the OmpP1/FadL family.</text>
</comment>
<dbReference type="EMBL" id="BBSA01000011">
    <property type="protein sequence ID" value="GAM64078.1"/>
    <property type="molecule type" value="Genomic_DNA"/>
</dbReference>
<dbReference type="Gene3D" id="2.40.160.60">
    <property type="entry name" value="Outer membrane protein transport protein (OMPP1/FadL/TodX)"/>
    <property type="match status" value="1"/>
</dbReference>
<keyword evidence="4" id="KW-0812">Transmembrane</keyword>
<dbReference type="Pfam" id="PF03349">
    <property type="entry name" value="Toluene_X"/>
    <property type="match status" value="1"/>
</dbReference>
<evidence type="ECO:0000256" key="3">
    <source>
        <dbReference type="ARBA" id="ARBA00022452"/>
    </source>
</evidence>
<reference evidence="8 9" key="2">
    <citation type="submission" date="2015-01" db="EMBL/GenBank/DDBJ databases">
        <authorList>
            <consortium name="NBRP consortium"/>
            <person name="Sawabe T."/>
            <person name="Meirelles P."/>
            <person name="Feng G."/>
            <person name="Sayaka M."/>
            <person name="Hattori M."/>
            <person name="Ohkuma M."/>
        </authorList>
    </citation>
    <scope>NUCLEOTIDE SEQUENCE [LARGE SCALE GENOMIC DNA]</scope>
    <source>
        <strain evidence="8 9">JCM19232</strain>
    </source>
</reference>
<protein>
    <submittedName>
        <fullName evidence="8">Long-chain fatty acid transport protein</fullName>
    </submittedName>
</protein>
<dbReference type="InterPro" id="IPR005017">
    <property type="entry name" value="OMPP1/FadL/TodX"/>
</dbReference>
<comment type="subcellular location">
    <subcellularLocation>
        <location evidence="1">Cell outer membrane</location>
        <topology evidence="1">Multi-pass membrane protein</topology>
    </subcellularLocation>
</comment>
<evidence type="ECO:0000256" key="6">
    <source>
        <dbReference type="ARBA" id="ARBA00023136"/>
    </source>
</evidence>
<keyword evidence="3" id="KW-1134">Transmembrane beta strand</keyword>
<dbReference type="SUPFAM" id="SSF56935">
    <property type="entry name" value="Porins"/>
    <property type="match status" value="1"/>
</dbReference>
<keyword evidence="5" id="KW-0732">Signal</keyword>
<evidence type="ECO:0000256" key="4">
    <source>
        <dbReference type="ARBA" id="ARBA00022692"/>
    </source>
</evidence>
<keyword evidence="7" id="KW-0998">Cell outer membrane</keyword>
<dbReference type="Proteomes" id="UP000031670">
    <property type="component" value="Unassembled WGS sequence"/>
</dbReference>
<evidence type="ECO:0000256" key="5">
    <source>
        <dbReference type="ARBA" id="ARBA00022729"/>
    </source>
</evidence>
<dbReference type="GO" id="GO:0015483">
    <property type="term" value="F:long-chain fatty acid transporting porin activity"/>
    <property type="evidence" value="ECO:0007669"/>
    <property type="project" value="TreeGrafter"/>
</dbReference>
<evidence type="ECO:0000256" key="7">
    <source>
        <dbReference type="ARBA" id="ARBA00023237"/>
    </source>
</evidence>
<evidence type="ECO:0000256" key="2">
    <source>
        <dbReference type="ARBA" id="ARBA00008163"/>
    </source>
</evidence>
<dbReference type="GO" id="GO:0009279">
    <property type="term" value="C:cell outer membrane"/>
    <property type="evidence" value="ECO:0007669"/>
    <property type="project" value="UniProtKB-SubCell"/>
</dbReference>